<organism evidence="2 3">
    <name type="scientific">Subtercola boreus</name>
    <dbReference type="NCBI Taxonomy" id="120213"/>
    <lineage>
        <taxon>Bacteria</taxon>
        <taxon>Bacillati</taxon>
        <taxon>Actinomycetota</taxon>
        <taxon>Actinomycetes</taxon>
        <taxon>Micrococcales</taxon>
        <taxon>Microbacteriaceae</taxon>
        <taxon>Subtercola</taxon>
    </lineage>
</organism>
<evidence type="ECO:0000313" key="2">
    <source>
        <dbReference type="EMBL" id="RFA09664.1"/>
    </source>
</evidence>
<gene>
    <name evidence="2" type="ORF">B7R54_10865</name>
</gene>
<dbReference type="AlphaFoldDB" id="A0A3E0VI82"/>
<feature type="region of interest" description="Disordered" evidence="1">
    <location>
        <begin position="1"/>
        <end position="21"/>
    </location>
</feature>
<keyword evidence="3" id="KW-1185">Reference proteome</keyword>
<feature type="compositionally biased region" description="Low complexity" evidence="1">
    <location>
        <begin position="1"/>
        <end position="17"/>
    </location>
</feature>
<reference evidence="2 3" key="1">
    <citation type="submission" date="2017-04" db="EMBL/GenBank/DDBJ databases">
        <title>Comparative genome analysis of Subtercola boreus.</title>
        <authorList>
            <person name="Cho Y.-J."/>
            <person name="Cho A."/>
            <person name="Kim O.-S."/>
            <person name="Lee J.-I."/>
        </authorList>
    </citation>
    <scope>NUCLEOTIDE SEQUENCE [LARGE SCALE GENOMIC DNA]</scope>
    <source>
        <strain evidence="2 3">K300</strain>
    </source>
</reference>
<feature type="compositionally biased region" description="Basic residues" evidence="1">
    <location>
        <begin position="137"/>
        <end position="161"/>
    </location>
</feature>
<name>A0A3E0VI82_9MICO</name>
<evidence type="ECO:0000313" key="3">
    <source>
        <dbReference type="Proteomes" id="UP000256486"/>
    </source>
</evidence>
<feature type="compositionally biased region" description="Basic residues" evidence="1">
    <location>
        <begin position="111"/>
        <end position="120"/>
    </location>
</feature>
<dbReference type="Proteomes" id="UP000256486">
    <property type="component" value="Unassembled WGS sequence"/>
</dbReference>
<feature type="compositionally biased region" description="Gly residues" evidence="1">
    <location>
        <begin position="121"/>
        <end position="136"/>
    </location>
</feature>
<feature type="compositionally biased region" description="Basic and acidic residues" evidence="1">
    <location>
        <begin position="162"/>
        <end position="174"/>
    </location>
</feature>
<sequence>MRLATPRGRGPSSSPGLLEGGGAVGVGLPELAFGVGGDRRLRAGVAVAGEQVDVRGVDDDQLLDGADAEVGGVDVRPGGAAVGGQFDDRIERCVVARAGSGSGAVTDLRVGHAHQRRRGGRGGGAGARRGGGGGRGRGSRGGRVRRRTGRRRRGGRAACRRNGRESEGGLDRTH</sequence>
<comment type="caution">
    <text evidence="2">The sequence shown here is derived from an EMBL/GenBank/DDBJ whole genome shotgun (WGS) entry which is preliminary data.</text>
</comment>
<evidence type="ECO:0000256" key="1">
    <source>
        <dbReference type="SAM" id="MobiDB-lite"/>
    </source>
</evidence>
<feature type="region of interest" description="Disordered" evidence="1">
    <location>
        <begin position="104"/>
        <end position="174"/>
    </location>
</feature>
<protein>
    <submittedName>
        <fullName evidence="2">Uncharacterized protein</fullName>
    </submittedName>
</protein>
<dbReference type="EMBL" id="NBWZ01000001">
    <property type="protein sequence ID" value="RFA09664.1"/>
    <property type="molecule type" value="Genomic_DNA"/>
</dbReference>
<proteinExistence type="predicted"/>
<accession>A0A3E0VI82</accession>